<evidence type="ECO:0000313" key="3">
    <source>
        <dbReference type="Proteomes" id="UP001227543"/>
    </source>
</evidence>
<feature type="chain" id="PRO_5045317906" description="Secreted protein" evidence="1">
    <location>
        <begin position="23"/>
        <end position="119"/>
    </location>
</feature>
<evidence type="ECO:0000313" key="2">
    <source>
        <dbReference type="EMBL" id="KAK1499684.1"/>
    </source>
</evidence>
<evidence type="ECO:0000256" key="1">
    <source>
        <dbReference type="SAM" id="SignalP"/>
    </source>
</evidence>
<sequence>MISPSQWCFGCALWWCCGGVASQLFVGSRGWISFRVSGSLCCLLQGPSSNTYFPPPVPCVAAQPRALVNRKKVLLRFKERTLGCSFLLFYSSNVFSVLRFSTFERCASPIHTTTPTALR</sequence>
<keyword evidence="1" id="KW-0732">Signal</keyword>
<feature type="signal peptide" evidence="1">
    <location>
        <begin position="1"/>
        <end position="22"/>
    </location>
</feature>
<dbReference type="Proteomes" id="UP001227543">
    <property type="component" value="Unassembled WGS sequence"/>
</dbReference>
<gene>
    <name evidence="2" type="ORF">CTAM01_06878</name>
</gene>
<evidence type="ECO:0008006" key="4">
    <source>
        <dbReference type="Google" id="ProtNLM"/>
    </source>
</evidence>
<keyword evidence="3" id="KW-1185">Reference proteome</keyword>
<accession>A0ABQ9RAF0</accession>
<dbReference type="EMBL" id="MLFU01000020">
    <property type="protein sequence ID" value="KAK1499684.1"/>
    <property type="molecule type" value="Genomic_DNA"/>
</dbReference>
<proteinExistence type="predicted"/>
<name>A0ABQ9RAF0_9PEZI</name>
<organism evidence="2 3">
    <name type="scientific">Colletotrichum tamarilloi</name>
    <dbReference type="NCBI Taxonomy" id="1209934"/>
    <lineage>
        <taxon>Eukaryota</taxon>
        <taxon>Fungi</taxon>
        <taxon>Dikarya</taxon>
        <taxon>Ascomycota</taxon>
        <taxon>Pezizomycotina</taxon>
        <taxon>Sordariomycetes</taxon>
        <taxon>Hypocreomycetidae</taxon>
        <taxon>Glomerellales</taxon>
        <taxon>Glomerellaceae</taxon>
        <taxon>Colletotrichum</taxon>
        <taxon>Colletotrichum acutatum species complex</taxon>
    </lineage>
</organism>
<comment type="caution">
    <text evidence="2">The sequence shown here is derived from an EMBL/GenBank/DDBJ whole genome shotgun (WGS) entry which is preliminary data.</text>
</comment>
<protein>
    <recommendedName>
        <fullName evidence="4">Secreted protein</fullName>
    </recommendedName>
</protein>
<dbReference type="RefSeq" id="XP_060382406.1">
    <property type="nucleotide sequence ID" value="XM_060522904.1"/>
</dbReference>
<dbReference type="GeneID" id="85407142"/>
<reference evidence="2 3" key="1">
    <citation type="submission" date="2016-10" db="EMBL/GenBank/DDBJ databases">
        <title>The genome sequence of Colletotrichum fioriniae PJ7.</title>
        <authorList>
            <person name="Baroncelli R."/>
        </authorList>
    </citation>
    <scope>NUCLEOTIDE SEQUENCE [LARGE SCALE GENOMIC DNA]</scope>
    <source>
        <strain evidence="2 3">Tom-12</strain>
    </source>
</reference>